<dbReference type="PANTHER" id="PTHR32024">
    <property type="entry name" value="TRK SYSTEM POTASSIUM UPTAKE PROTEIN TRKG-RELATED"/>
    <property type="match status" value="1"/>
</dbReference>
<dbReference type="Proteomes" id="UP000184292">
    <property type="component" value="Unassembled WGS sequence"/>
</dbReference>
<feature type="transmembrane region" description="Helical" evidence="12">
    <location>
        <begin position="324"/>
        <end position="346"/>
    </location>
</feature>
<feature type="binding site" evidence="11">
    <location>
        <position position="114"/>
    </location>
    <ligand>
        <name>K(+)</name>
        <dbReference type="ChEBI" id="CHEBI:29103"/>
    </ligand>
</feature>
<evidence type="ECO:0000256" key="7">
    <source>
        <dbReference type="ARBA" id="ARBA00022989"/>
    </source>
</evidence>
<evidence type="ECO:0000256" key="8">
    <source>
        <dbReference type="ARBA" id="ARBA00023065"/>
    </source>
</evidence>
<feature type="binding site" evidence="11">
    <location>
        <position position="317"/>
    </location>
    <ligand>
        <name>K(+)</name>
        <dbReference type="ChEBI" id="CHEBI:29103"/>
    </ligand>
</feature>
<dbReference type="GO" id="GO:0005886">
    <property type="term" value="C:plasma membrane"/>
    <property type="evidence" value="ECO:0007669"/>
    <property type="project" value="UniProtKB-SubCell"/>
</dbReference>
<keyword evidence="5 12" id="KW-0812">Transmembrane</keyword>
<dbReference type="Pfam" id="PF02386">
    <property type="entry name" value="TrkH"/>
    <property type="match status" value="1"/>
</dbReference>
<name>A0A1M6CW27_9RHOB</name>
<dbReference type="PIRSF" id="PIRSF006247">
    <property type="entry name" value="TrkH"/>
    <property type="match status" value="1"/>
</dbReference>
<feature type="transmembrane region" description="Helical" evidence="12">
    <location>
        <begin position="73"/>
        <end position="94"/>
    </location>
</feature>
<evidence type="ECO:0000256" key="4">
    <source>
        <dbReference type="ARBA" id="ARBA00022538"/>
    </source>
</evidence>
<dbReference type="GO" id="GO:0046872">
    <property type="term" value="F:metal ion binding"/>
    <property type="evidence" value="ECO:0007669"/>
    <property type="project" value="UniProtKB-KW"/>
</dbReference>
<dbReference type="EMBL" id="FQYO01000002">
    <property type="protein sequence ID" value="SHI65170.1"/>
    <property type="molecule type" value="Genomic_DNA"/>
</dbReference>
<feature type="transmembrane region" description="Helical" evidence="12">
    <location>
        <begin position="457"/>
        <end position="478"/>
    </location>
</feature>
<feature type="binding site" evidence="11">
    <location>
        <position position="222"/>
    </location>
    <ligand>
        <name>K(+)</name>
        <dbReference type="ChEBI" id="CHEBI:29103"/>
    </ligand>
</feature>
<evidence type="ECO:0000256" key="3">
    <source>
        <dbReference type="ARBA" id="ARBA00022475"/>
    </source>
</evidence>
<feature type="binding site" evidence="11">
    <location>
        <position position="115"/>
    </location>
    <ligand>
        <name>K(+)</name>
        <dbReference type="ChEBI" id="CHEBI:29103"/>
    </ligand>
</feature>
<keyword evidence="4 10" id="KW-0633">Potassium transport</keyword>
<evidence type="ECO:0000256" key="2">
    <source>
        <dbReference type="ARBA" id="ARBA00022448"/>
    </source>
</evidence>
<feature type="transmembrane region" description="Helical" evidence="12">
    <location>
        <begin position="240"/>
        <end position="261"/>
    </location>
</feature>
<evidence type="ECO:0000256" key="9">
    <source>
        <dbReference type="ARBA" id="ARBA00023136"/>
    </source>
</evidence>
<keyword evidence="14" id="KW-1185">Reference proteome</keyword>
<organism evidence="13 14">
    <name type="scientific">Wenxinia saemankumensis</name>
    <dbReference type="NCBI Taxonomy" id="1447782"/>
    <lineage>
        <taxon>Bacteria</taxon>
        <taxon>Pseudomonadati</taxon>
        <taxon>Pseudomonadota</taxon>
        <taxon>Alphaproteobacteria</taxon>
        <taxon>Rhodobacterales</taxon>
        <taxon>Roseobacteraceae</taxon>
        <taxon>Wenxinia</taxon>
    </lineage>
</organism>
<feature type="transmembrane region" description="Helical" evidence="12">
    <location>
        <begin position="42"/>
        <end position="61"/>
    </location>
</feature>
<keyword evidence="9 10" id="KW-0472">Membrane</keyword>
<feature type="transmembrane region" description="Helical" evidence="12">
    <location>
        <begin position="395"/>
        <end position="415"/>
    </location>
</feature>
<feature type="transmembrane region" description="Helical" evidence="12">
    <location>
        <begin position="9"/>
        <end position="30"/>
    </location>
</feature>
<keyword evidence="11" id="KW-0479">Metal-binding</keyword>
<gene>
    <name evidence="13" type="ORF">SAMN05444417_1395</name>
</gene>
<evidence type="ECO:0000256" key="11">
    <source>
        <dbReference type="PIRSR" id="PIRSR006247-1"/>
    </source>
</evidence>
<sequence length="484" mass="51849">MRMIDLRPVGYVIGLLVAGLGAAMLAPLAADLVAGNGHWPAFAESAIVTIICGALMALACSNAVGRGLTIRQSFLLTTGIWFVLPLFGALPLILGETALPLVDAYFESVSGVTTTGTTVIEGLDTLPAGILLWRGILQWLGGLGIVIVAMLFLPVMRVGGMQFFAAEGFDTQGKILPRAFDIAWALMYIYIALTMATFLAYWLLGMPAFDAACHAFATVATGGFSTTDASFAAYPGLEQYAAVLGMILASVPFVRLLQLARGEPKSFFRDTQIRAYLTWILIATLLIFAYRALRLGQLDEDTFRNTLFNTVSIFSGTGFGDGDIAAWGAFPMVVFFCVGAIGGCTSSTGCSIKVFRYQILFRAIGAQIRRFHSAHRVVTIRLDGRTVPEGVVDSVILLFTLFILSLGLLTVALSLTELSFYASVTGAWTAIFNIGPAFGPEVASSGAITGFPDTAKWLMIVGMLVGRLEIIAVIVLLLPRFWRG</sequence>
<comment type="subcellular location">
    <subcellularLocation>
        <location evidence="10">Cell inner membrane</location>
        <topology evidence="10">Multi-pass membrane protein</topology>
    </subcellularLocation>
    <subcellularLocation>
        <location evidence="1">Cell membrane</location>
        <topology evidence="1">Multi-pass membrane protein</topology>
    </subcellularLocation>
</comment>
<keyword evidence="10" id="KW-0997">Cell inner membrane</keyword>
<keyword evidence="3 10" id="KW-1003">Cell membrane</keyword>
<accession>A0A1M6CW27</accession>
<dbReference type="InterPro" id="IPR003445">
    <property type="entry name" value="Cat_transpt"/>
</dbReference>
<keyword evidence="7 12" id="KW-1133">Transmembrane helix</keyword>
<evidence type="ECO:0000256" key="12">
    <source>
        <dbReference type="SAM" id="Phobius"/>
    </source>
</evidence>
<feature type="transmembrane region" description="Helical" evidence="12">
    <location>
        <begin position="136"/>
        <end position="155"/>
    </location>
</feature>
<reference evidence="13 14" key="1">
    <citation type="submission" date="2016-11" db="EMBL/GenBank/DDBJ databases">
        <authorList>
            <person name="Jaros S."/>
            <person name="Januszkiewicz K."/>
            <person name="Wedrychowicz H."/>
        </authorList>
    </citation>
    <scope>NUCLEOTIDE SEQUENCE [LARGE SCALE GENOMIC DNA]</scope>
    <source>
        <strain evidence="13 14">DSM 100565</strain>
    </source>
</reference>
<evidence type="ECO:0000256" key="10">
    <source>
        <dbReference type="PIRNR" id="PIRNR006247"/>
    </source>
</evidence>
<keyword evidence="8 10" id="KW-0406">Ion transport</keyword>
<evidence type="ECO:0000313" key="14">
    <source>
        <dbReference type="Proteomes" id="UP000184292"/>
    </source>
</evidence>
<comment type="function">
    <text evidence="10">Low-affinity potassium transport system. Interacts with Trk system potassium uptake protein TrkA.</text>
</comment>
<keyword evidence="6 10" id="KW-0630">Potassium</keyword>
<keyword evidence="2 10" id="KW-0813">Transport</keyword>
<feature type="transmembrane region" description="Helical" evidence="12">
    <location>
        <begin position="273"/>
        <end position="293"/>
    </location>
</feature>
<evidence type="ECO:0000313" key="13">
    <source>
        <dbReference type="EMBL" id="SHI65170.1"/>
    </source>
</evidence>
<dbReference type="PANTHER" id="PTHR32024:SF3">
    <property type="entry name" value="TRK SYSTEM POTASSIUM UPTAKE PROTEIN"/>
    <property type="match status" value="1"/>
</dbReference>
<dbReference type="GO" id="GO:0015379">
    <property type="term" value="F:potassium:chloride symporter activity"/>
    <property type="evidence" value="ECO:0007669"/>
    <property type="project" value="InterPro"/>
</dbReference>
<evidence type="ECO:0000256" key="1">
    <source>
        <dbReference type="ARBA" id="ARBA00004651"/>
    </source>
</evidence>
<protein>
    <recommendedName>
        <fullName evidence="10">Trk system potassium uptake protein</fullName>
    </recommendedName>
</protein>
<evidence type="ECO:0000256" key="6">
    <source>
        <dbReference type="ARBA" id="ARBA00022958"/>
    </source>
</evidence>
<feature type="binding site" evidence="11">
    <location>
        <position position="433"/>
    </location>
    <ligand>
        <name>K(+)</name>
        <dbReference type="ChEBI" id="CHEBI:29103"/>
    </ligand>
</feature>
<dbReference type="STRING" id="1447782.SAMN05444417_1395"/>
<proteinExistence type="inferred from homology"/>
<dbReference type="InterPro" id="IPR004772">
    <property type="entry name" value="TrkH"/>
</dbReference>
<comment type="similarity">
    <text evidence="10">Belongs to the TrkH potassium transport family.</text>
</comment>
<feature type="transmembrane region" description="Helical" evidence="12">
    <location>
        <begin position="182"/>
        <end position="204"/>
    </location>
</feature>
<evidence type="ECO:0000256" key="5">
    <source>
        <dbReference type="ARBA" id="ARBA00022692"/>
    </source>
</evidence>
<dbReference type="AlphaFoldDB" id="A0A1M6CW27"/>